<accession>A0AAD5RQ14</accession>
<sequence>MRSPVCPTQGMDAAVNLMQMIAPKAPPSTNTCQPPQELAVDENIRTVMRAKNLIFRFHPDGLDPWPRETSTTMVDVGDSQSHAKQAIGTGRLANKVGSFGPEIKHSAVLSHLRVGAFRQADGTGRREKMPA</sequence>
<name>A0AAD5RQ14_9PEZI</name>
<comment type="caution">
    <text evidence="2">The sequence shown here is derived from an EMBL/GenBank/DDBJ whole genome shotgun (WGS) entry which is preliminary data.</text>
</comment>
<dbReference type="Proteomes" id="UP001201980">
    <property type="component" value="Unassembled WGS sequence"/>
</dbReference>
<proteinExistence type="predicted"/>
<organism evidence="2 3">
    <name type="scientific">Zalerion maritima</name>
    <dbReference type="NCBI Taxonomy" id="339359"/>
    <lineage>
        <taxon>Eukaryota</taxon>
        <taxon>Fungi</taxon>
        <taxon>Dikarya</taxon>
        <taxon>Ascomycota</taxon>
        <taxon>Pezizomycotina</taxon>
        <taxon>Sordariomycetes</taxon>
        <taxon>Lulworthiomycetidae</taxon>
        <taxon>Lulworthiales</taxon>
        <taxon>Lulworthiaceae</taxon>
        <taxon>Zalerion</taxon>
    </lineage>
</organism>
<keyword evidence="3" id="KW-1185">Reference proteome</keyword>
<dbReference type="AlphaFoldDB" id="A0AAD5RQ14"/>
<evidence type="ECO:0000256" key="1">
    <source>
        <dbReference type="SAM" id="MobiDB-lite"/>
    </source>
</evidence>
<reference evidence="2" key="1">
    <citation type="submission" date="2022-07" db="EMBL/GenBank/DDBJ databases">
        <title>Draft genome sequence of Zalerion maritima ATCC 34329, a (micro)plastics degrading marine fungus.</title>
        <authorList>
            <person name="Paco A."/>
            <person name="Goncalves M.F.M."/>
            <person name="Rocha-Santos T.A.P."/>
            <person name="Alves A."/>
        </authorList>
    </citation>
    <scope>NUCLEOTIDE SEQUENCE</scope>
    <source>
        <strain evidence="2">ATCC 34329</strain>
    </source>
</reference>
<gene>
    <name evidence="2" type="ORF">MKZ38_001698</name>
</gene>
<evidence type="ECO:0000313" key="2">
    <source>
        <dbReference type="EMBL" id="KAJ2901565.1"/>
    </source>
</evidence>
<feature type="compositionally biased region" description="Polar residues" evidence="1">
    <location>
        <begin position="68"/>
        <end position="82"/>
    </location>
</feature>
<feature type="region of interest" description="Disordered" evidence="1">
    <location>
        <begin position="60"/>
        <end position="82"/>
    </location>
</feature>
<protein>
    <submittedName>
        <fullName evidence="2">Uncharacterized protein</fullName>
    </submittedName>
</protein>
<dbReference type="EMBL" id="JAKWBI020000147">
    <property type="protein sequence ID" value="KAJ2901565.1"/>
    <property type="molecule type" value="Genomic_DNA"/>
</dbReference>
<evidence type="ECO:0000313" key="3">
    <source>
        <dbReference type="Proteomes" id="UP001201980"/>
    </source>
</evidence>